<evidence type="ECO:0000259" key="2">
    <source>
        <dbReference type="Pfam" id="PF01425"/>
    </source>
</evidence>
<comment type="similarity">
    <text evidence="1">Belongs to the amidase family.</text>
</comment>
<dbReference type="NCBIfam" id="NF005099">
    <property type="entry name" value="PRK06529.1"/>
    <property type="match status" value="1"/>
</dbReference>
<dbReference type="InterPro" id="IPR000120">
    <property type="entry name" value="Amidase"/>
</dbReference>
<dbReference type="InterPro" id="IPR020556">
    <property type="entry name" value="Amidase_CS"/>
</dbReference>
<dbReference type="Pfam" id="PF01425">
    <property type="entry name" value="Amidase"/>
    <property type="match status" value="1"/>
</dbReference>
<comment type="caution">
    <text evidence="3">The sequence shown here is derived from an EMBL/GenBank/DDBJ whole genome shotgun (WGS) entry which is preliminary data.</text>
</comment>
<dbReference type="InterPro" id="IPR036928">
    <property type="entry name" value="AS_sf"/>
</dbReference>
<evidence type="ECO:0000256" key="1">
    <source>
        <dbReference type="ARBA" id="ARBA00009199"/>
    </source>
</evidence>
<evidence type="ECO:0000313" key="3">
    <source>
        <dbReference type="EMBL" id="PQD95670.1"/>
    </source>
</evidence>
<dbReference type="AlphaFoldDB" id="A0A2S7N0Z2"/>
<sequence>MHVTDFSHYDGLGLAELVKTKQVSAKELLEDVQELSNRLNPDLNAIIRTRFERAFDEASEIKGLEKPFSGVPILLKDLSQAIAGEKITAGTRMLKDRQALMDSHFVAKIREAGFLIAGQTSSPEFGLKNVTEPSLYGPARNPWNLAHSPGGSSGGASAVVAAGIVPIAGASDGGGSIRIPASFTGLVGLKPTRGRTPVGPGVGRQWHGAAGDFVLTKTVRDSAAMLDALQVIQPEAAFNVPLFEGSYLTDAIHHQRKFRIAYSVQSPVGTPVSADAAQAVHKLVKWLEEQGHYIEEKVPEIDGIRLMENYYIMNCGEMASDIQSIEESIGRKVTSEDIELVSWVLKTAGEQVSAIQFTRSIAEWDMAAAQMAHFNRTYDLYITPATAYTAPRVGELTHTAKEEVELRHIHEVSPAEQLKMVYDMFLPSLTYTPFTQWANIIGQPAISLPVHLADDGLPLGVQIMAPKGREDWLLGLAAQLEQSPLWVGLNALQQNS</sequence>
<evidence type="ECO:0000313" key="4">
    <source>
        <dbReference type="Proteomes" id="UP000239663"/>
    </source>
</evidence>
<dbReference type="SUPFAM" id="SSF75304">
    <property type="entry name" value="Amidase signature (AS) enzymes"/>
    <property type="match status" value="1"/>
</dbReference>
<dbReference type="OrthoDB" id="9811471at2"/>
<keyword evidence="4" id="KW-1185">Reference proteome</keyword>
<dbReference type="Proteomes" id="UP000239663">
    <property type="component" value="Unassembled WGS sequence"/>
</dbReference>
<dbReference type="EMBL" id="PKOZ01000003">
    <property type="protein sequence ID" value="PQD95670.1"/>
    <property type="molecule type" value="Genomic_DNA"/>
</dbReference>
<dbReference type="EC" id="3.5.1.4" evidence="3"/>
<gene>
    <name evidence="3" type="ORF">CYL18_07190</name>
</gene>
<dbReference type="PROSITE" id="PS00571">
    <property type="entry name" value="AMIDASES"/>
    <property type="match status" value="1"/>
</dbReference>
<proteinExistence type="inferred from homology"/>
<organism evidence="3 4">
    <name type="scientific">Pradoshia eiseniae</name>
    <dbReference type="NCBI Taxonomy" id="2064768"/>
    <lineage>
        <taxon>Bacteria</taxon>
        <taxon>Bacillati</taxon>
        <taxon>Bacillota</taxon>
        <taxon>Bacilli</taxon>
        <taxon>Bacillales</taxon>
        <taxon>Bacillaceae</taxon>
        <taxon>Pradoshia</taxon>
    </lineage>
</organism>
<reference evidence="3 4" key="1">
    <citation type="submission" date="2017-12" db="EMBL/GenBank/DDBJ databases">
        <title>Taxonomic description and draft genome of Pradoshia cofamensis Gen. nov., sp. nov., a thermotolerant bacillale isolated from anterior gut of earthworm Eisenia fetida.</title>
        <authorList>
            <person name="Saha T."/>
            <person name="Chakraborty R."/>
        </authorList>
    </citation>
    <scope>NUCLEOTIDE SEQUENCE [LARGE SCALE GENOMIC DNA]</scope>
    <source>
        <strain evidence="3 4">EAG3</strain>
    </source>
</reference>
<accession>A0A2S7N0Z2</accession>
<protein>
    <submittedName>
        <fullName evidence="3">Amidase</fullName>
        <ecNumber evidence="3">3.5.1.4</ecNumber>
    </submittedName>
</protein>
<dbReference type="PANTHER" id="PTHR11895">
    <property type="entry name" value="TRANSAMIDASE"/>
    <property type="match status" value="1"/>
</dbReference>
<dbReference type="RefSeq" id="WP_104848817.1">
    <property type="nucleotide sequence ID" value="NZ_PKOZ01000003.1"/>
</dbReference>
<dbReference type="Gene3D" id="3.90.1300.10">
    <property type="entry name" value="Amidase signature (AS) domain"/>
    <property type="match status" value="1"/>
</dbReference>
<dbReference type="GO" id="GO:0004040">
    <property type="term" value="F:amidase activity"/>
    <property type="evidence" value="ECO:0007669"/>
    <property type="project" value="UniProtKB-EC"/>
</dbReference>
<keyword evidence="3" id="KW-0378">Hydrolase</keyword>
<name>A0A2S7N0Z2_9BACI</name>
<feature type="domain" description="Amidase" evidence="2">
    <location>
        <begin position="27"/>
        <end position="474"/>
    </location>
</feature>
<dbReference type="PANTHER" id="PTHR11895:SF7">
    <property type="entry name" value="GLUTAMYL-TRNA(GLN) AMIDOTRANSFERASE SUBUNIT A, MITOCHONDRIAL"/>
    <property type="match status" value="1"/>
</dbReference>
<dbReference type="InterPro" id="IPR023631">
    <property type="entry name" value="Amidase_dom"/>
</dbReference>